<keyword evidence="1" id="KW-0863">Zinc-finger</keyword>
<evidence type="ECO:0000313" key="4">
    <source>
        <dbReference type="EMBL" id="KAF2231635.1"/>
    </source>
</evidence>
<feature type="compositionally biased region" description="Low complexity" evidence="2">
    <location>
        <begin position="143"/>
        <end position="154"/>
    </location>
</feature>
<dbReference type="OrthoDB" id="1725934at2759"/>
<feature type="compositionally biased region" description="Acidic residues" evidence="2">
    <location>
        <begin position="339"/>
        <end position="353"/>
    </location>
</feature>
<keyword evidence="1" id="KW-0812">Transmembrane</keyword>
<evidence type="ECO:0000256" key="2">
    <source>
        <dbReference type="SAM" id="MobiDB-lite"/>
    </source>
</evidence>
<dbReference type="AlphaFoldDB" id="A0A6A6H0T8"/>
<protein>
    <recommendedName>
        <fullName evidence="1">Endoplasmic reticulum junction formation protein lunapark</fullName>
    </recommendedName>
</protein>
<name>A0A6A6H0T8_VIRVR</name>
<dbReference type="GO" id="GO:0008270">
    <property type="term" value="F:zinc ion binding"/>
    <property type="evidence" value="ECO:0007669"/>
    <property type="project" value="UniProtKB-KW"/>
</dbReference>
<dbReference type="PANTHER" id="PTHR22166:SF12">
    <property type="entry name" value="ENDOPLASMIC RETICULUM JUNCTION FORMATION PROTEIN LUNAPARK"/>
    <property type="match status" value="1"/>
</dbReference>
<dbReference type="GO" id="GO:0098826">
    <property type="term" value="C:endoplasmic reticulum tubular network membrane"/>
    <property type="evidence" value="ECO:0007669"/>
    <property type="project" value="UniProtKB-UniRule"/>
</dbReference>
<evidence type="ECO:0000256" key="1">
    <source>
        <dbReference type="RuleBase" id="RU367073"/>
    </source>
</evidence>
<proteinExistence type="inferred from homology"/>
<sequence length="442" mass="48224">MVSFWPWKGDSSSAASFEKALRSLSEKISKTSAKNDSLRKNERYNKVWWTLSTGFTYIIAALILILVTGYRNWGIVEYSLLAGGPLVIYGVRTALSAYYNYRITTTQDHLNDLHKQRDETIKKLKAATKYDSTQQLLDKYGGSQPKQQKSSPSSKPKRQSTGLQGNNGARQPSRTNLPPPPTANIPRADTFPAQTPPRSGPAPQPQTPSAANSPPSHPSPSESCPGSPSSPSPSASFAPNAFTSSASQQYSYPPSRSAWYDRLMDVLLGEDETQPRNRLALICGSCRLVNGQAPPGVKTMGEVGRWRCGGCGAWNGEVGGVEGMLGRLKAEKGRGGREELEEDGEGEGEEEEIGGVLKTAPADVPTDWVEGKGRKPMSEEEMREAARLAGEDEERARQEMSFEDRKELGLLDREVGDEDDDDGGKAFEEPPAKATRSRKKKA</sequence>
<dbReference type="Proteomes" id="UP000800092">
    <property type="component" value="Unassembled WGS sequence"/>
</dbReference>
<feature type="compositionally biased region" description="Pro residues" evidence="2">
    <location>
        <begin position="194"/>
        <end position="206"/>
    </location>
</feature>
<accession>A0A6A6H0T8</accession>
<feature type="domain" description="Lunapark zinc ribbon" evidence="3">
    <location>
        <begin position="259"/>
        <end position="315"/>
    </location>
</feature>
<keyword evidence="1" id="KW-0472">Membrane</keyword>
<keyword evidence="1" id="KW-0479">Metal-binding</keyword>
<feature type="compositionally biased region" description="Low complexity" evidence="2">
    <location>
        <begin position="208"/>
        <end position="240"/>
    </location>
</feature>
<keyword evidence="1" id="KW-0862">Zinc</keyword>
<dbReference type="GO" id="GO:1903373">
    <property type="term" value="P:positive regulation of endoplasmic reticulum tubular network organization"/>
    <property type="evidence" value="ECO:0007669"/>
    <property type="project" value="UniProtKB-UniRule"/>
</dbReference>
<keyword evidence="1" id="KW-0256">Endoplasmic reticulum</keyword>
<dbReference type="InterPro" id="IPR019273">
    <property type="entry name" value="Lunapark_Znf"/>
</dbReference>
<feature type="compositionally biased region" description="Basic and acidic residues" evidence="2">
    <location>
        <begin position="369"/>
        <end position="414"/>
    </location>
</feature>
<feature type="region of interest" description="Disordered" evidence="2">
    <location>
        <begin position="138"/>
        <end position="240"/>
    </location>
</feature>
<evidence type="ECO:0000259" key="3">
    <source>
        <dbReference type="Pfam" id="PF10058"/>
    </source>
</evidence>
<evidence type="ECO:0000313" key="5">
    <source>
        <dbReference type="Proteomes" id="UP000800092"/>
    </source>
</evidence>
<comment type="subcellular location">
    <subcellularLocation>
        <location evidence="1">Endoplasmic reticulum membrane</location>
        <topology evidence="1">Multi-pass membrane protein</topology>
    </subcellularLocation>
</comment>
<organism evidence="4 5">
    <name type="scientific">Viridothelium virens</name>
    <name type="common">Speckled blister lichen</name>
    <name type="synonym">Trypethelium virens</name>
    <dbReference type="NCBI Taxonomy" id="1048519"/>
    <lineage>
        <taxon>Eukaryota</taxon>
        <taxon>Fungi</taxon>
        <taxon>Dikarya</taxon>
        <taxon>Ascomycota</taxon>
        <taxon>Pezizomycotina</taxon>
        <taxon>Dothideomycetes</taxon>
        <taxon>Dothideomycetes incertae sedis</taxon>
        <taxon>Trypetheliales</taxon>
        <taxon>Trypetheliaceae</taxon>
        <taxon>Viridothelium</taxon>
    </lineage>
</organism>
<comment type="function">
    <text evidence="1">Plays a role in determining ER morphology.</text>
</comment>
<reference evidence="4" key="1">
    <citation type="journal article" date="2020" name="Stud. Mycol.">
        <title>101 Dothideomycetes genomes: a test case for predicting lifestyles and emergence of pathogens.</title>
        <authorList>
            <person name="Haridas S."/>
            <person name="Albert R."/>
            <person name="Binder M."/>
            <person name="Bloem J."/>
            <person name="Labutti K."/>
            <person name="Salamov A."/>
            <person name="Andreopoulos B."/>
            <person name="Baker S."/>
            <person name="Barry K."/>
            <person name="Bills G."/>
            <person name="Bluhm B."/>
            <person name="Cannon C."/>
            <person name="Castanera R."/>
            <person name="Culley D."/>
            <person name="Daum C."/>
            <person name="Ezra D."/>
            <person name="Gonzalez J."/>
            <person name="Henrissat B."/>
            <person name="Kuo A."/>
            <person name="Liang C."/>
            <person name="Lipzen A."/>
            <person name="Lutzoni F."/>
            <person name="Magnuson J."/>
            <person name="Mondo S."/>
            <person name="Nolan M."/>
            <person name="Ohm R."/>
            <person name="Pangilinan J."/>
            <person name="Park H.-J."/>
            <person name="Ramirez L."/>
            <person name="Alfaro M."/>
            <person name="Sun H."/>
            <person name="Tritt A."/>
            <person name="Yoshinaga Y."/>
            <person name="Zwiers L.-H."/>
            <person name="Turgeon B."/>
            <person name="Goodwin S."/>
            <person name="Spatafora J."/>
            <person name="Crous P."/>
            <person name="Grigoriev I."/>
        </authorList>
    </citation>
    <scope>NUCLEOTIDE SEQUENCE</scope>
    <source>
        <strain evidence="4">Tuck. ex Michener</strain>
    </source>
</reference>
<dbReference type="Pfam" id="PF10058">
    <property type="entry name" value="Zn_ribbon_10"/>
    <property type="match status" value="1"/>
</dbReference>
<dbReference type="EMBL" id="ML991824">
    <property type="protein sequence ID" value="KAF2231635.1"/>
    <property type="molecule type" value="Genomic_DNA"/>
</dbReference>
<feature type="transmembrane region" description="Helical" evidence="1">
    <location>
        <begin position="47"/>
        <end position="68"/>
    </location>
</feature>
<feature type="region of interest" description="Disordered" evidence="2">
    <location>
        <begin position="332"/>
        <end position="442"/>
    </location>
</feature>
<feature type="transmembrane region" description="Helical" evidence="1">
    <location>
        <begin position="80"/>
        <end position="101"/>
    </location>
</feature>
<feature type="compositionally biased region" description="Polar residues" evidence="2">
    <location>
        <begin position="161"/>
        <end position="176"/>
    </location>
</feature>
<keyword evidence="1" id="KW-1133">Transmembrane helix</keyword>
<comment type="domain">
    <text evidence="1">The C4-type zinc finger motif is necessary both for its ER three-way tubular junction localization and formation.</text>
</comment>
<gene>
    <name evidence="4" type="ORF">EV356DRAFT_286012</name>
</gene>
<dbReference type="PANTHER" id="PTHR22166">
    <property type="entry name" value="ENDOPLASMIC RETICULUM JUNCTION FORMATION PROTEIN LUNAPARK"/>
    <property type="match status" value="1"/>
</dbReference>
<dbReference type="InterPro" id="IPR040115">
    <property type="entry name" value="Lnp"/>
</dbReference>
<keyword evidence="5" id="KW-1185">Reference proteome</keyword>
<comment type="similarity">
    <text evidence="1">Belongs to the lunapark family.</text>
</comment>
<dbReference type="GO" id="GO:0071788">
    <property type="term" value="P:endoplasmic reticulum tubular network maintenance"/>
    <property type="evidence" value="ECO:0007669"/>
    <property type="project" value="UniProtKB-UniRule"/>
</dbReference>